<dbReference type="EMBL" id="HG529575">
    <property type="protein sequence ID" value="CDI53314.1"/>
    <property type="molecule type" value="Genomic_DNA"/>
</dbReference>
<proteinExistence type="predicted"/>
<sequence length="156" mass="17698">MVEITLADSSSKLDAQKVPDADDNVEELTQQLASQSLALTKPRMFKATFFWDRIVSDNLEMDDNYVFGYPGISAYKMTHVLKAYTQYRKRTKGAYFDQGEQAQVISELCTMLDSAQLLEDNELPGISFFDPHIMLHCPNQKSLVKSAELLGRKHTL</sequence>
<evidence type="ECO:0000313" key="1">
    <source>
        <dbReference type="EMBL" id="CDI53314.1"/>
    </source>
</evidence>
<organism evidence="1">
    <name type="scientific">Melanopsichium pennsylvanicum 4</name>
    <dbReference type="NCBI Taxonomy" id="1398559"/>
    <lineage>
        <taxon>Eukaryota</taxon>
        <taxon>Fungi</taxon>
        <taxon>Dikarya</taxon>
        <taxon>Basidiomycota</taxon>
        <taxon>Ustilaginomycotina</taxon>
        <taxon>Ustilaginomycetes</taxon>
        <taxon>Ustilaginales</taxon>
        <taxon>Ustilaginaceae</taxon>
        <taxon>Melanopsichium</taxon>
    </lineage>
</organism>
<name>A0A077R857_9BASI</name>
<reference evidence="1" key="1">
    <citation type="journal article" date="2014" name="Genome Biol. Evol.">
        <title>Gene Loss Rather Than Gene Gain Is Associated with a Host Jump from Monocots to Dicots in the Smut Fungus Melanopsichium pennsylvanicum.</title>
        <authorList>
            <person name="Sharma R."/>
            <person name="Mishra B."/>
            <person name="Runge F."/>
            <person name="Thines M."/>
        </authorList>
    </citation>
    <scope>NUCLEOTIDE SEQUENCE</scope>
    <source>
        <strain evidence="1">4</strain>
    </source>
</reference>
<dbReference type="AlphaFoldDB" id="A0A077R857"/>
<accession>A0A077R857</accession>
<protein>
    <submittedName>
        <fullName evidence="1">Uncharacterized protein</fullName>
    </submittedName>
</protein>